<accession>A0A918UM98</accession>
<organism evidence="1 2">
    <name type="scientific">Streptomyces poonensis</name>
    <dbReference type="NCBI Taxonomy" id="68255"/>
    <lineage>
        <taxon>Bacteria</taxon>
        <taxon>Bacillati</taxon>
        <taxon>Actinomycetota</taxon>
        <taxon>Actinomycetes</taxon>
        <taxon>Kitasatosporales</taxon>
        <taxon>Streptomycetaceae</taxon>
        <taxon>Streptomyces</taxon>
    </lineage>
</organism>
<comment type="caution">
    <text evidence="1">The sequence shown here is derived from an EMBL/GenBank/DDBJ whole genome shotgun (WGS) entry which is preliminary data.</text>
</comment>
<reference evidence="1" key="2">
    <citation type="submission" date="2020-09" db="EMBL/GenBank/DDBJ databases">
        <authorList>
            <person name="Sun Q."/>
            <person name="Ohkuma M."/>
        </authorList>
    </citation>
    <scope>NUCLEOTIDE SEQUENCE</scope>
    <source>
        <strain evidence="1">JCM 4815</strain>
    </source>
</reference>
<name>A0A918UM98_9ACTN</name>
<dbReference type="EMBL" id="BMVW01000009">
    <property type="protein sequence ID" value="GGZ20516.1"/>
    <property type="molecule type" value="Genomic_DNA"/>
</dbReference>
<gene>
    <name evidence="1" type="ORF">GCM10010365_46030</name>
</gene>
<keyword evidence="2" id="KW-1185">Reference proteome</keyword>
<evidence type="ECO:0000313" key="2">
    <source>
        <dbReference type="Proteomes" id="UP000622166"/>
    </source>
</evidence>
<dbReference type="Proteomes" id="UP000622166">
    <property type="component" value="Unassembled WGS sequence"/>
</dbReference>
<dbReference type="AlphaFoldDB" id="A0A918UM98"/>
<protein>
    <submittedName>
        <fullName evidence="1">Uncharacterized protein</fullName>
    </submittedName>
</protein>
<proteinExistence type="predicted"/>
<reference evidence="1" key="1">
    <citation type="journal article" date="2014" name="Int. J. Syst. Evol. Microbiol.">
        <title>Complete genome sequence of Corynebacterium casei LMG S-19264T (=DSM 44701T), isolated from a smear-ripened cheese.</title>
        <authorList>
            <consortium name="US DOE Joint Genome Institute (JGI-PGF)"/>
            <person name="Walter F."/>
            <person name="Albersmeier A."/>
            <person name="Kalinowski J."/>
            <person name="Ruckert C."/>
        </authorList>
    </citation>
    <scope>NUCLEOTIDE SEQUENCE</scope>
    <source>
        <strain evidence="1">JCM 4815</strain>
    </source>
</reference>
<sequence length="132" mass="13986">MSAYVLACLRLLTGFVFKGVLRVPDAPIVSRDAVGDPASCLPDAPLTHAHGERVKAFGRIRQRVGVHPPAARPHRLRRRSDGPLLISASRASHGGAAFPYPPLVLAATAAGRVERLGSRLQMTIGRISGGKP</sequence>
<evidence type="ECO:0000313" key="1">
    <source>
        <dbReference type="EMBL" id="GGZ20516.1"/>
    </source>
</evidence>